<dbReference type="Pfam" id="PF02498">
    <property type="entry name" value="Bro-N"/>
    <property type="match status" value="1"/>
</dbReference>
<dbReference type="RefSeq" id="WP_264682991.1">
    <property type="nucleotide sequence ID" value="NZ_CP087781.1"/>
</dbReference>
<accession>A0AAX3EQT5</accession>
<reference evidence="3 4" key="1">
    <citation type="journal article" date="2022" name="BMC Microbiol.">
        <title>Whole genome sequencing of Moraxella bovis strains from North America reveals two genotypes with different genetic determinants.</title>
        <authorList>
            <person name="Wynn E.L."/>
            <person name="Hille M.M."/>
            <person name="Loy J.D."/>
            <person name="Schuller G."/>
            <person name="Kuhn K.L."/>
            <person name="Dickey A.M."/>
            <person name="Bono J.L."/>
            <person name="Clawson M.L."/>
        </authorList>
    </citation>
    <scope>NUCLEOTIDE SEQUENCE [LARGE SCALE GENOMIC DNA]</scope>
    <source>
        <strain evidence="2">SAM102599</strain>
        <strain evidence="3 4">SAM57978</strain>
    </source>
</reference>
<name>A0AAX3EQT5_MORBO</name>
<dbReference type="EMBL" id="CP087781">
    <property type="protein sequence ID" value="UZA50413.1"/>
    <property type="molecule type" value="Genomic_DNA"/>
</dbReference>
<dbReference type="AlphaFoldDB" id="A0AAX3EQT5"/>
<protein>
    <submittedName>
        <fullName evidence="3">Bro-N domain-containing protein</fullName>
    </submittedName>
</protein>
<gene>
    <name evidence="2" type="ORF">LP092_05060</name>
    <name evidence="3" type="ORF">LP129_07555</name>
</gene>
<organism evidence="3 4">
    <name type="scientific">Moraxella bovis</name>
    <dbReference type="NCBI Taxonomy" id="476"/>
    <lineage>
        <taxon>Bacteria</taxon>
        <taxon>Pseudomonadati</taxon>
        <taxon>Pseudomonadota</taxon>
        <taxon>Gammaproteobacteria</taxon>
        <taxon>Moraxellales</taxon>
        <taxon>Moraxellaceae</taxon>
        <taxon>Moraxella</taxon>
    </lineage>
</organism>
<proteinExistence type="predicted"/>
<evidence type="ECO:0000313" key="2">
    <source>
        <dbReference type="EMBL" id="UZA04111.1"/>
    </source>
</evidence>
<dbReference type="EMBL" id="CP087830">
    <property type="protein sequence ID" value="UZA04111.1"/>
    <property type="molecule type" value="Genomic_DNA"/>
</dbReference>
<dbReference type="InterPro" id="IPR003497">
    <property type="entry name" value="BRO_N_domain"/>
</dbReference>
<feature type="domain" description="Bro-N" evidence="1">
    <location>
        <begin position="1"/>
        <end position="111"/>
    </location>
</feature>
<keyword evidence="5" id="KW-1185">Reference proteome</keyword>
<sequence>MQTLTFQNITLAPAKIDSQIWLSSADLAKALGYSRADSVTRLYNENSDEFRSDTTTLIDNPQMKNAKIRIFSLRGCHLIAMFARTKVAKEFRQWVLDILDKEVGKPVQVKTTVNDRTPLRQAVSMLVGKKGLAYDEAYQMVHQFMGVSHIDEIDPSELPRAIAYVHSLTLETNTPKYDLADLRRQNQKAQTEFDDILVLFNQSLDRLADLKIRLDRQDRLIRTFC</sequence>
<evidence type="ECO:0000313" key="5">
    <source>
        <dbReference type="Proteomes" id="UP001163632"/>
    </source>
</evidence>
<dbReference type="Proteomes" id="UP001163632">
    <property type="component" value="Chromosome"/>
</dbReference>
<evidence type="ECO:0000313" key="4">
    <source>
        <dbReference type="Proteomes" id="UP001163283"/>
    </source>
</evidence>
<dbReference type="SMART" id="SM01040">
    <property type="entry name" value="Bro-N"/>
    <property type="match status" value="1"/>
</dbReference>
<evidence type="ECO:0000259" key="1">
    <source>
        <dbReference type="PROSITE" id="PS51750"/>
    </source>
</evidence>
<dbReference type="PROSITE" id="PS51750">
    <property type="entry name" value="BRO_N"/>
    <property type="match status" value="1"/>
</dbReference>
<evidence type="ECO:0000313" key="3">
    <source>
        <dbReference type="EMBL" id="UZA50413.1"/>
    </source>
</evidence>
<dbReference type="Proteomes" id="UP001163283">
    <property type="component" value="Chromosome"/>
</dbReference>